<dbReference type="Proteomes" id="UP001054945">
    <property type="component" value="Unassembled WGS sequence"/>
</dbReference>
<protein>
    <submittedName>
        <fullName evidence="1">Uncharacterized protein</fullName>
    </submittedName>
</protein>
<dbReference type="EMBL" id="BPLR01016878">
    <property type="protein sequence ID" value="GIY87054.1"/>
    <property type="molecule type" value="Genomic_DNA"/>
</dbReference>
<dbReference type="AlphaFoldDB" id="A0AAV4WXV6"/>
<sequence length="159" mass="17972">MDKIQELSRPTVVKRAGKQGFQCERDSRALLDSWVDKSVLSQSFDPELALQLFRGVFDFAFIPSIHGARRSVRIHLSSSGAYKWEKRSLLMGSEDSHKKRRKMFSSKISLAVVAFCHSLNEDKRISCCFATFSLALISQSVSAFPFSMRFVVGIVGRVF</sequence>
<proteinExistence type="predicted"/>
<organism evidence="1 2">
    <name type="scientific">Caerostris extrusa</name>
    <name type="common">Bark spider</name>
    <name type="synonym">Caerostris bankana</name>
    <dbReference type="NCBI Taxonomy" id="172846"/>
    <lineage>
        <taxon>Eukaryota</taxon>
        <taxon>Metazoa</taxon>
        <taxon>Ecdysozoa</taxon>
        <taxon>Arthropoda</taxon>
        <taxon>Chelicerata</taxon>
        <taxon>Arachnida</taxon>
        <taxon>Araneae</taxon>
        <taxon>Araneomorphae</taxon>
        <taxon>Entelegynae</taxon>
        <taxon>Araneoidea</taxon>
        <taxon>Araneidae</taxon>
        <taxon>Caerostris</taxon>
    </lineage>
</organism>
<evidence type="ECO:0000313" key="2">
    <source>
        <dbReference type="Proteomes" id="UP001054945"/>
    </source>
</evidence>
<reference evidence="1 2" key="1">
    <citation type="submission" date="2021-06" db="EMBL/GenBank/DDBJ databases">
        <title>Caerostris extrusa draft genome.</title>
        <authorList>
            <person name="Kono N."/>
            <person name="Arakawa K."/>
        </authorList>
    </citation>
    <scope>NUCLEOTIDE SEQUENCE [LARGE SCALE GENOMIC DNA]</scope>
</reference>
<comment type="caution">
    <text evidence="1">The sequence shown here is derived from an EMBL/GenBank/DDBJ whole genome shotgun (WGS) entry which is preliminary data.</text>
</comment>
<accession>A0AAV4WXV6</accession>
<gene>
    <name evidence="1" type="ORF">CEXT_253161</name>
</gene>
<keyword evidence="2" id="KW-1185">Reference proteome</keyword>
<name>A0AAV4WXV6_CAEEX</name>
<evidence type="ECO:0000313" key="1">
    <source>
        <dbReference type="EMBL" id="GIY87054.1"/>
    </source>
</evidence>